<dbReference type="PANTHER" id="PTHR48111:SF22">
    <property type="entry name" value="REGULATOR OF RPOS"/>
    <property type="match status" value="1"/>
</dbReference>
<reference evidence="10 11" key="1">
    <citation type="submission" date="2024-06" db="EMBL/GenBank/DDBJ databases">
        <title>Genomic Encyclopedia of Type Strains, Phase IV (KMG-IV): sequencing the most valuable type-strain genomes for metagenomic binning, comparative biology and taxonomic classification.</title>
        <authorList>
            <person name="Goeker M."/>
        </authorList>
    </citation>
    <scope>NUCLEOTIDE SEQUENCE [LARGE SCALE GENOMIC DNA]</scope>
    <source>
        <strain evidence="10 11">DSM 28303</strain>
    </source>
</reference>
<dbReference type="Pfam" id="PF00072">
    <property type="entry name" value="Response_reg"/>
    <property type="match status" value="1"/>
</dbReference>
<evidence type="ECO:0000259" key="9">
    <source>
        <dbReference type="PROSITE" id="PS51755"/>
    </source>
</evidence>
<dbReference type="SUPFAM" id="SSF46894">
    <property type="entry name" value="C-terminal effector domain of the bipartite response regulators"/>
    <property type="match status" value="1"/>
</dbReference>
<evidence type="ECO:0000256" key="1">
    <source>
        <dbReference type="ARBA" id="ARBA00022553"/>
    </source>
</evidence>
<dbReference type="InterPro" id="IPR001789">
    <property type="entry name" value="Sig_transdc_resp-reg_receiver"/>
</dbReference>
<evidence type="ECO:0000256" key="7">
    <source>
        <dbReference type="PROSITE-ProRule" id="PRU01091"/>
    </source>
</evidence>
<dbReference type="Gene3D" id="1.10.10.10">
    <property type="entry name" value="Winged helix-like DNA-binding domain superfamily/Winged helix DNA-binding domain"/>
    <property type="match status" value="1"/>
</dbReference>
<dbReference type="PROSITE" id="PS51755">
    <property type="entry name" value="OMPR_PHOB"/>
    <property type="match status" value="1"/>
</dbReference>
<evidence type="ECO:0000313" key="10">
    <source>
        <dbReference type="EMBL" id="MET3557503.1"/>
    </source>
</evidence>
<dbReference type="InterPro" id="IPR011006">
    <property type="entry name" value="CheY-like_superfamily"/>
</dbReference>
<evidence type="ECO:0000256" key="4">
    <source>
        <dbReference type="ARBA" id="ARBA00023125"/>
    </source>
</evidence>
<dbReference type="InterPro" id="IPR016032">
    <property type="entry name" value="Sig_transdc_resp-reg_C-effctor"/>
</dbReference>
<feature type="DNA-binding region" description="OmpR/PhoB-type" evidence="7">
    <location>
        <begin position="132"/>
        <end position="229"/>
    </location>
</feature>
<dbReference type="SUPFAM" id="SSF52172">
    <property type="entry name" value="CheY-like"/>
    <property type="match status" value="1"/>
</dbReference>
<dbReference type="PROSITE" id="PS50110">
    <property type="entry name" value="RESPONSE_REGULATORY"/>
    <property type="match status" value="1"/>
</dbReference>
<keyword evidence="11" id="KW-1185">Reference proteome</keyword>
<evidence type="ECO:0000256" key="3">
    <source>
        <dbReference type="ARBA" id="ARBA00023015"/>
    </source>
</evidence>
<dbReference type="PANTHER" id="PTHR48111">
    <property type="entry name" value="REGULATOR OF RPOS"/>
    <property type="match status" value="1"/>
</dbReference>
<feature type="domain" description="Response regulatory" evidence="8">
    <location>
        <begin position="4"/>
        <end position="118"/>
    </location>
</feature>
<name>A0ABV2FG98_9STRE</name>
<dbReference type="Pfam" id="PF00486">
    <property type="entry name" value="Trans_reg_C"/>
    <property type="match status" value="1"/>
</dbReference>
<feature type="modified residue" description="4-aspartylphosphate" evidence="6">
    <location>
        <position position="53"/>
    </location>
</feature>
<dbReference type="RefSeq" id="WP_354364308.1">
    <property type="nucleotide sequence ID" value="NZ_JBEPLO010000005.1"/>
</dbReference>
<dbReference type="EMBL" id="JBEPLO010000005">
    <property type="protein sequence ID" value="MET3557503.1"/>
    <property type="molecule type" value="Genomic_DNA"/>
</dbReference>
<proteinExistence type="predicted"/>
<dbReference type="SMART" id="SM00448">
    <property type="entry name" value="REC"/>
    <property type="match status" value="1"/>
</dbReference>
<dbReference type="InterPro" id="IPR001867">
    <property type="entry name" value="OmpR/PhoB-type_DNA-bd"/>
</dbReference>
<dbReference type="CDD" id="cd00383">
    <property type="entry name" value="trans_reg_C"/>
    <property type="match status" value="1"/>
</dbReference>
<evidence type="ECO:0000256" key="6">
    <source>
        <dbReference type="PROSITE-ProRule" id="PRU00169"/>
    </source>
</evidence>
<evidence type="ECO:0000256" key="5">
    <source>
        <dbReference type="ARBA" id="ARBA00023163"/>
    </source>
</evidence>
<sequence length="229" mass="26487">MVKRILLSSPERSLARFTSIELQKSDYMVDLAEDGKTALAHVREREYDLILTDFQLGDMSSQAFAKEVNYLRPATIIIVMVSQEELASDQEAIGRYAVSTIVKPFVIAELLDLINRIFRGRDFIDQNCSLIQARTAYHDLRLDRKQHVAYRGEEPLLLTRREYDLLATLLASHTPLSREQLLERVWKYESTAETNIVDVYIRYLRSKIDIPGRPSYIQTIRGVGYAMRE</sequence>
<evidence type="ECO:0000313" key="11">
    <source>
        <dbReference type="Proteomes" id="UP001549122"/>
    </source>
</evidence>
<organism evidence="10 11">
    <name type="scientific">Streptococcus rupicaprae</name>
    <dbReference type="NCBI Taxonomy" id="759619"/>
    <lineage>
        <taxon>Bacteria</taxon>
        <taxon>Bacillati</taxon>
        <taxon>Bacillota</taxon>
        <taxon>Bacilli</taxon>
        <taxon>Lactobacillales</taxon>
        <taxon>Streptococcaceae</taxon>
        <taxon>Streptococcus</taxon>
    </lineage>
</organism>
<comment type="caution">
    <text evidence="10">The sequence shown here is derived from an EMBL/GenBank/DDBJ whole genome shotgun (WGS) entry which is preliminary data.</text>
</comment>
<keyword evidence="3" id="KW-0805">Transcription regulation</keyword>
<keyword evidence="2" id="KW-0902">Two-component regulatory system</keyword>
<dbReference type="Proteomes" id="UP001549122">
    <property type="component" value="Unassembled WGS sequence"/>
</dbReference>
<dbReference type="SMART" id="SM00862">
    <property type="entry name" value="Trans_reg_C"/>
    <property type="match status" value="1"/>
</dbReference>
<dbReference type="InterPro" id="IPR036388">
    <property type="entry name" value="WH-like_DNA-bd_sf"/>
</dbReference>
<dbReference type="InterPro" id="IPR039420">
    <property type="entry name" value="WalR-like"/>
</dbReference>
<evidence type="ECO:0000259" key="8">
    <source>
        <dbReference type="PROSITE" id="PS50110"/>
    </source>
</evidence>
<keyword evidence="4 7" id="KW-0238">DNA-binding</keyword>
<gene>
    <name evidence="10" type="ORF">ABID29_000613</name>
</gene>
<evidence type="ECO:0000256" key="2">
    <source>
        <dbReference type="ARBA" id="ARBA00023012"/>
    </source>
</evidence>
<dbReference type="GO" id="GO:0003677">
    <property type="term" value="F:DNA binding"/>
    <property type="evidence" value="ECO:0007669"/>
    <property type="project" value="UniProtKB-KW"/>
</dbReference>
<dbReference type="Gene3D" id="3.40.50.2300">
    <property type="match status" value="1"/>
</dbReference>
<accession>A0ABV2FG98</accession>
<protein>
    <submittedName>
        <fullName evidence="10">DNA-binding response OmpR family regulator</fullName>
    </submittedName>
</protein>
<feature type="domain" description="OmpR/PhoB-type" evidence="9">
    <location>
        <begin position="132"/>
        <end position="229"/>
    </location>
</feature>
<keyword evidence="1 6" id="KW-0597">Phosphoprotein</keyword>
<keyword evidence="5" id="KW-0804">Transcription</keyword>